<dbReference type="PANTHER" id="PTHR44145:SF3">
    <property type="entry name" value="DNAJ HOMOLOG SUBFAMILY A MEMBER 3, MITOCHONDRIAL"/>
    <property type="match status" value="1"/>
</dbReference>
<dbReference type="PRINTS" id="PR00625">
    <property type="entry name" value="JDOMAIN"/>
</dbReference>
<evidence type="ECO:0000313" key="11">
    <source>
        <dbReference type="Proteomes" id="UP001201812"/>
    </source>
</evidence>
<dbReference type="FunFam" id="2.60.260.20:FF:000005">
    <property type="entry name" value="Chaperone protein dnaJ 1, mitochondrial"/>
    <property type="match status" value="1"/>
</dbReference>
<dbReference type="HAMAP" id="MF_01152">
    <property type="entry name" value="DnaJ"/>
    <property type="match status" value="1"/>
</dbReference>
<dbReference type="PROSITE" id="PS51188">
    <property type="entry name" value="ZF_CR"/>
    <property type="match status" value="1"/>
</dbReference>
<dbReference type="PANTHER" id="PTHR44145">
    <property type="entry name" value="DNAJ HOMOLOG SUBFAMILY A MEMBER 3, MITOCHONDRIAL"/>
    <property type="match status" value="1"/>
</dbReference>
<dbReference type="CDD" id="cd10719">
    <property type="entry name" value="DnaJ_zf"/>
    <property type="match status" value="1"/>
</dbReference>
<organism evidence="10 11">
    <name type="scientific">Ditylenchus destructor</name>
    <dbReference type="NCBI Taxonomy" id="166010"/>
    <lineage>
        <taxon>Eukaryota</taxon>
        <taxon>Metazoa</taxon>
        <taxon>Ecdysozoa</taxon>
        <taxon>Nematoda</taxon>
        <taxon>Chromadorea</taxon>
        <taxon>Rhabditida</taxon>
        <taxon>Tylenchina</taxon>
        <taxon>Tylenchomorpha</taxon>
        <taxon>Sphaerularioidea</taxon>
        <taxon>Anguinidae</taxon>
        <taxon>Anguininae</taxon>
        <taxon>Ditylenchus</taxon>
    </lineage>
</organism>
<feature type="compositionally biased region" description="Polar residues" evidence="7">
    <location>
        <begin position="377"/>
        <end position="388"/>
    </location>
</feature>
<dbReference type="InterPro" id="IPR051938">
    <property type="entry name" value="Apopto_cytoskel_mod"/>
</dbReference>
<evidence type="ECO:0000313" key="10">
    <source>
        <dbReference type="EMBL" id="KAI1708829.1"/>
    </source>
</evidence>
<dbReference type="FunFam" id="2.10.230.10:FF:000002">
    <property type="entry name" value="Molecular chaperone DnaJ"/>
    <property type="match status" value="1"/>
</dbReference>
<keyword evidence="2" id="KW-0677">Repeat</keyword>
<dbReference type="PROSITE" id="PS50076">
    <property type="entry name" value="DNAJ_2"/>
    <property type="match status" value="1"/>
</dbReference>
<feature type="compositionally biased region" description="Basic and acidic residues" evidence="7">
    <location>
        <begin position="366"/>
        <end position="376"/>
    </location>
</feature>
<evidence type="ECO:0000256" key="1">
    <source>
        <dbReference type="ARBA" id="ARBA00022723"/>
    </source>
</evidence>
<dbReference type="SUPFAM" id="SSF57938">
    <property type="entry name" value="DnaJ/Hsp40 cysteine-rich domain"/>
    <property type="match status" value="1"/>
</dbReference>
<dbReference type="GO" id="GO:0005524">
    <property type="term" value="F:ATP binding"/>
    <property type="evidence" value="ECO:0007669"/>
    <property type="project" value="InterPro"/>
</dbReference>
<dbReference type="Pfam" id="PF01556">
    <property type="entry name" value="DnaJ_C"/>
    <property type="match status" value="2"/>
</dbReference>
<dbReference type="PROSITE" id="PS00636">
    <property type="entry name" value="DNAJ_1"/>
    <property type="match status" value="1"/>
</dbReference>
<keyword evidence="3 6" id="KW-0863">Zinc-finger</keyword>
<dbReference type="InterPro" id="IPR001305">
    <property type="entry name" value="HSP_DnaJ_Cys-rich_dom"/>
</dbReference>
<dbReference type="InterPro" id="IPR036410">
    <property type="entry name" value="HSP_DnaJ_Cys-rich_dom_sf"/>
</dbReference>
<dbReference type="InterPro" id="IPR018253">
    <property type="entry name" value="DnaJ_domain_CS"/>
</dbReference>
<evidence type="ECO:0000256" key="5">
    <source>
        <dbReference type="ARBA" id="ARBA00023186"/>
    </source>
</evidence>
<dbReference type="Gene3D" id="2.10.230.10">
    <property type="entry name" value="Heat shock protein DnaJ, cysteine-rich domain"/>
    <property type="match status" value="1"/>
</dbReference>
<keyword evidence="1 6" id="KW-0479">Metal-binding</keyword>
<dbReference type="InterPro" id="IPR012724">
    <property type="entry name" value="DnaJ"/>
</dbReference>
<dbReference type="GO" id="GO:0008270">
    <property type="term" value="F:zinc ion binding"/>
    <property type="evidence" value="ECO:0007669"/>
    <property type="project" value="UniProtKB-KW"/>
</dbReference>
<dbReference type="InterPro" id="IPR002939">
    <property type="entry name" value="DnaJ_C"/>
</dbReference>
<dbReference type="GO" id="GO:0007005">
    <property type="term" value="P:mitochondrion organization"/>
    <property type="evidence" value="ECO:0007669"/>
    <property type="project" value="TreeGrafter"/>
</dbReference>
<sequence length="413" mass="44931">MFPMHLSRRFIHCSSKNLKDYYKILGIAKNAAESDIKKAYYSLAKKYHPDVNKDKGAGEKFQELSEAYEVLSDAKKRRDYDQFGSAGASSFGAGGGGGGGSAGSRQWQYTTHRSPEDLFRDLFGDFDPFKGNRGAYAESAFGFDAAQQVNVKISFEEAARGCNKTLNVNVVDDCWKCQGNGVSPGYTKVSCPFCNGTGVTSQHVQGFFMQQTCNRCGGSGSFNKNPCMECEGHGRAVTRKTCDISIPAGVDDNQVLRTQLGKSVIYVLVNNIFTDVEISVAQALLGGTIKVPGILQDTIVRIPPGTSSHTQMCLKGKGIKRLNQAGYGDQYINIKIYVPKKLGEIEKRIALEWAKIEKNTPGTVEGKTETEAKTTENPKQGTEKTTSSGNDNKEGGDDNGGAGFIKKKLSKFF</sequence>
<dbReference type="GO" id="GO:0043066">
    <property type="term" value="P:negative regulation of apoptotic process"/>
    <property type="evidence" value="ECO:0007669"/>
    <property type="project" value="TreeGrafter"/>
</dbReference>
<evidence type="ECO:0000256" key="7">
    <source>
        <dbReference type="SAM" id="MobiDB-lite"/>
    </source>
</evidence>
<gene>
    <name evidence="10" type="ORF">DdX_11584</name>
</gene>
<evidence type="ECO:0000256" key="6">
    <source>
        <dbReference type="PROSITE-ProRule" id="PRU00546"/>
    </source>
</evidence>
<dbReference type="GO" id="GO:0031072">
    <property type="term" value="F:heat shock protein binding"/>
    <property type="evidence" value="ECO:0007669"/>
    <property type="project" value="InterPro"/>
</dbReference>
<evidence type="ECO:0000256" key="4">
    <source>
        <dbReference type="ARBA" id="ARBA00022833"/>
    </source>
</evidence>
<evidence type="ECO:0000256" key="2">
    <source>
        <dbReference type="ARBA" id="ARBA00022737"/>
    </source>
</evidence>
<evidence type="ECO:0000259" key="8">
    <source>
        <dbReference type="PROSITE" id="PS50076"/>
    </source>
</evidence>
<accession>A0AAD4N0B7</accession>
<dbReference type="CDD" id="cd06257">
    <property type="entry name" value="DnaJ"/>
    <property type="match status" value="1"/>
</dbReference>
<proteinExistence type="inferred from homology"/>
<dbReference type="CDD" id="cd10747">
    <property type="entry name" value="DnaJ_C"/>
    <property type="match status" value="1"/>
</dbReference>
<reference evidence="10" key="1">
    <citation type="submission" date="2022-01" db="EMBL/GenBank/DDBJ databases">
        <title>Genome Sequence Resource for Two Populations of Ditylenchus destructor, the Migratory Endoparasitic Phytonematode.</title>
        <authorList>
            <person name="Zhang H."/>
            <person name="Lin R."/>
            <person name="Xie B."/>
        </authorList>
    </citation>
    <scope>NUCLEOTIDE SEQUENCE</scope>
    <source>
        <strain evidence="10">BazhouSP</strain>
    </source>
</reference>
<dbReference type="GO" id="GO:0051082">
    <property type="term" value="F:unfolded protein binding"/>
    <property type="evidence" value="ECO:0007669"/>
    <property type="project" value="InterPro"/>
</dbReference>
<comment type="caution">
    <text evidence="10">The sequence shown here is derived from an EMBL/GenBank/DDBJ whole genome shotgun (WGS) entry which is preliminary data.</text>
</comment>
<dbReference type="SMART" id="SM00271">
    <property type="entry name" value="DnaJ"/>
    <property type="match status" value="1"/>
</dbReference>
<feature type="region of interest" description="Disordered" evidence="7">
    <location>
        <begin position="362"/>
        <end position="413"/>
    </location>
</feature>
<dbReference type="GO" id="GO:0005739">
    <property type="term" value="C:mitochondrion"/>
    <property type="evidence" value="ECO:0007669"/>
    <property type="project" value="TreeGrafter"/>
</dbReference>
<evidence type="ECO:0000256" key="3">
    <source>
        <dbReference type="ARBA" id="ARBA00022771"/>
    </source>
</evidence>
<dbReference type="GO" id="GO:0009408">
    <property type="term" value="P:response to heat"/>
    <property type="evidence" value="ECO:0007669"/>
    <property type="project" value="InterPro"/>
</dbReference>
<dbReference type="EMBL" id="JAKKPZ010000033">
    <property type="protein sequence ID" value="KAI1708829.1"/>
    <property type="molecule type" value="Genomic_DNA"/>
</dbReference>
<keyword evidence="4 6" id="KW-0862">Zinc</keyword>
<evidence type="ECO:0000259" key="9">
    <source>
        <dbReference type="PROSITE" id="PS51188"/>
    </source>
</evidence>
<dbReference type="Gene3D" id="2.60.260.20">
    <property type="entry name" value="Urease metallochaperone UreE, N-terminal domain"/>
    <property type="match status" value="2"/>
</dbReference>
<feature type="zinc finger region" description="CR-type" evidence="6">
    <location>
        <begin position="161"/>
        <end position="239"/>
    </location>
</feature>
<dbReference type="Gene3D" id="1.10.287.110">
    <property type="entry name" value="DnaJ domain"/>
    <property type="match status" value="1"/>
</dbReference>
<name>A0AAD4N0B7_9BILA</name>
<dbReference type="Proteomes" id="UP001201812">
    <property type="component" value="Unassembled WGS sequence"/>
</dbReference>
<dbReference type="InterPro" id="IPR036869">
    <property type="entry name" value="J_dom_sf"/>
</dbReference>
<dbReference type="InterPro" id="IPR001623">
    <property type="entry name" value="DnaJ_domain"/>
</dbReference>
<feature type="domain" description="CR-type" evidence="9">
    <location>
        <begin position="161"/>
        <end position="239"/>
    </location>
</feature>
<protein>
    <submittedName>
        <fullName evidence="10">DnaJ domain-containing protein</fullName>
    </submittedName>
</protein>
<keyword evidence="11" id="KW-1185">Reference proteome</keyword>
<dbReference type="SUPFAM" id="SSF49493">
    <property type="entry name" value="HSP40/DnaJ peptide-binding domain"/>
    <property type="match status" value="2"/>
</dbReference>
<dbReference type="Pfam" id="PF00226">
    <property type="entry name" value="DnaJ"/>
    <property type="match status" value="1"/>
</dbReference>
<keyword evidence="5" id="KW-0143">Chaperone</keyword>
<dbReference type="GO" id="GO:0006457">
    <property type="term" value="P:protein folding"/>
    <property type="evidence" value="ECO:0007669"/>
    <property type="project" value="InterPro"/>
</dbReference>
<dbReference type="AlphaFoldDB" id="A0AAD4N0B7"/>
<dbReference type="Pfam" id="PF00684">
    <property type="entry name" value="DnaJ_CXXCXGXG"/>
    <property type="match status" value="1"/>
</dbReference>
<dbReference type="InterPro" id="IPR008971">
    <property type="entry name" value="HSP40/DnaJ_pept-bd"/>
</dbReference>
<dbReference type="SUPFAM" id="SSF46565">
    <property type="entry name" value="Chaperone J-domain"/>
    <property type="match status" value="1"/>
</dbReference>
<feature type="domain" description="J" evidence="8">
    <location>
        <begin position="20"/>
        <end position="84"/>
    </location>
</feature>